<dbReference type="PANTHER" id="PTHR11537:SF254">
    <property type="entry name" value="POTASSIUM VOLTAGE-GATED CHANNEL PROTEIN SHAB"/>
    <property type="match status" value="1"/>
</dbReference>
<evidence type="ECO:0000259" key="13">
    <source>
        <dbReference type="Pfam" id="PF00520"/>
    </source>
</evidence>
<dbReference type="EMBL" id="CP003261">
    <property type="protein sequence ID" value="AGK97364.1"/>
    <property type="molecule type" value="Genomic_DNA"/>
</dbReference>
<accession>R4K9Z7</accession>
<evidence type="ECO:0000256" key="11">
    <source>
        <dbReference type="ARBA" id="ARBA00023303"/>
    </source>
</evidence>
<evidence type="ECO:0000256" key="4">
    <source>
        <dbReference type="ARBA" id="ARBA00022692"/>
    </source>
</evidence>
<dbReference type="GO" id="GO:0008076">
    <property type="term" value="C:voltage-gated potassium channel complex"/>
    <property type="evidence" value="ECO:0007669"/>
    <property type="project" value="InterPro"/>
</dbReference>
<evidence type="ECO:0000256" key="1">
    <source>
        <dbReference type="ARBA" id="ARBA00004141"/>
    </source>
</evidence>
<evidence type="ECO:0000256" key="2">
    <source>
        <dbReference type="ARBA" id="ARBA00022448"/>
    </source>
</evidence>
<feature type="transmembrane region" description="Helical" evidence="12">
    <location>
        <begin position="197"/>
        <end position="222"/>
    </location>
</feature>
<keyword evidence="5" id="KW-0631">Potassium channel</keyword>
<name>R4K9Z7_CLOPA</name>
<evidence type="ECO:0000256" key="7">
    <source>
        <dbReference type="ARBA" id="ARBA00022958"/>
    </source>
</evidence>
<dbReference type="InterPro" id="IPR027359">
    <property type="entry name" value="Volt_channel_dom_sf"/>
</dbReference>
<keyword evidence="7" id="KW-0630">Potassium</keyword>
<feature type="domain" description="Ion transport" evidence="13">
    <location>
        <begin position="19"/>
        <end position="227"/>
    </location>
</feature>
<feature type="transmembrane region" description="Helical" evidence="12">
    <location>
        <begin position="20"/>
        <end position="41"/>
    </location>
</feature>
<evidence type="ECO:0000256" key="9">
    <source>
        <dbReference type="ARBA" id="ARBA00023065"/>
    </source>
</evidence>
<dbReference type="Proteomes" id="UP000013523">
    <property type="component" value="Chromosome"/>
</dbReference>
<keyword evidence="2" id="KW-0813">Transport</keyword>
<dbReference type="SUPFAM" id="SSF81324">
    <property type="entry name" value="Voltage-gated potassium channels"/>
    <property type="match status" value="1"/>
</dbReference>
<keyword evidence="10 12" id="KW-0472">Membrane</keyword>
<evidence type="ECO:0000256" key="8">
    <source>
        <dbReference type="ARBA" id="ARBA00022989"/>
    </source>
</evidence>
<evidence type="ECO:0000256" key="6">
    <source>
        <dbReference type="ARBA" id="ARBA00022882"/>
    </source>
</evidence>
<keyword evidence="6" id="KW-0851">Voltage-gated channel</keyword>
<protein>
    <submittedName>
        <fullName evidence="14">Ion channel</fullName>
    </submittedName>
</protein>
<keyword evidence="11" id="KW-0407">Ion channel</keyword>
<dbReference type="AlphaFoldDB" id="R4K9Z7"/>
<evidence type="ECO:0000256" key="12">
    <source>
        <dbReference type="SAM" id="Phobius"/>
    </source>
</evidence>
<keyword evidence="9" id="KW-0406">Ion transport</keyword>
<dbReference type="RefSeq" id="WP_015615665.1">
    <property type="nucleotide sequence ID" value="NC_021182.1"/>
</dbReference>
<dbReference type="Pfam" id="PF00520">
    <property type="entry name" value="Ion_trans"/>
    <property type="match status" value="1"/>
</dbReference>
<dbReference type="InterPro" id="IPR028325">
    <property type="entry name" value="VG_K_chnl"/>
</dbReference>
<sequence length="268" mass="31046">MYYKDTFNSLIKNSKLKRSYELSMALLSIIIIIMIILEYMNTLSLKETEIMDITDNVITIVFAIDYFTRLILSKNKKEFFKHNIIDLIAIIPFNSIFQVARILKITRLARLTKIFKVFRLLRVFVLLEKFKKNMDDFFKTNNFHYAVWITFTTVIIGAVGMYLAEGRSFTDSLWWSFVTVTTVGYGDISPSTTSGRIIAAILMLVGIGFLGILTGTISTFFIKQEKEELPSLKNETIEMIKSRLNNYENLTNDDLDFICNLIQSLKHE</sequence>
<dbReference type="Gene3D" id="1.10.287.70">
    <property type="match status" value="1"/>
</dbReference>
<dbReference type="PANTHER" id="PTHR11537">
    <property type="entry name" value="VOLTAGE-GATED POTASSIUM CHANNEL"/>
    <property type="match status" value="1"/>
</dbReference>
<dbReference type="PATRIC" id="fig|86416.3.peg.2487"/>
<dbReference type="PRINTS" id="PR00169">
    <property type="entry name" value="KCHANNEL"/>
</dbReference>
<feature type="transmembrane region" description="Helical" evidence="12">
    <location>
        <begin position="145"/>
        <end position="164"/>
    </location>
</feature>
<evidence type="ECO:0000313" key="15">
    <source>
        <dbReference type="Proteomes" id="UP000013523"/>
    </source>
</evidence>
<dbReference type="Gene3D" id="1.20.5.110">
    <property type="match status" value="1"/>
</dbReference>
<evidence type="ECO:0000256" key="10">
    <source>
        <dbReference type="ARBA" id="ARBA00023136"/>
    </source>
</evidence>
<evidence type="ECO:0000256" key="5">
    <source>
        <dbReference type="ARBA" id="ARBA00022826"/>
    </source>
</evidence>
<dbReference type="Gene3D" id="1.20.120.350">
    <property type="entry name" value="Voltage-gated potassium channels. Chain C"/>
    <property type="match status" value="1"/>
</dbReference>
<dbReference type="KEGG" id="cpas:Clopa_2503"/>
<dbReference type="STRING" id="86416.Clopa_2503"/>
<gene>
    <name evidence="14" type="ORF">Clopa_2503</name>
</gene>
<organism evidence="14 15">
    <name type="scientific">Clostridium pasteurianum BC1</name>
    <dbReference type="NCBI Taxonomy" id="86416"/>
    <lineage>
        <taxon>Bacteria</taxon>
        <taxon>Bacillati</taxon>
        <taxon>Bacillota</taxon>
        <taxon>Clostridia</taxon>
        <taxon>Eubacteriales</taxon>
        <taxon>Clostridiaceae</taxon>
        <taxon>Clostridium</taxon>
    </lineage>
</organism>
<keyword evidence="3" id="KW-0633">Potassium transport</keyword>
<keyword evidence="8 12" id="KW-1133">Transmembrane helix</keyword>
<dbReference type="eggNOG" id="COG0664">
    <property type="taxonomic scope" value="Bacteria"/>
</dbReference>
<dbReference type="InterPro" id="IPR005821">
    <property type="entry name" value="Ion_trans_dom"/>
</dbReference>
<reference evidence="14 15" key="1">
    <citation type="submission" date="2012-01" db="EMBL/GenBank/DDBJ databases">
        <title>Complete sequence of chromosome of Clostridium pasteurianum BC1.</title>
        <authorList>
            <consortium name="US DOE Joint Genome Institute"/>
            <person name="Lucas S."/>
            <person name="Han J."/>
            <person name="Lapidus A."/>
            <person name="Cheng J.-F."/>
            <person name="Goodwin L."/>
            <person name="Pitluck S."/>
            <person name="Peters L."/>
            <person name="Mikhailova N."/>
            <person name="Teshima H."/>
            <person name="Detter J.C."/>
            <person name="Han C."/>
            <person name="Tapia R."/>
            <person name="Land M."/>
            <person name="Hauser L."/>
            <person name="Kyrpides N."/>
            <person name="Ivanova N."/>
            <person name="Pagani I."/>
            <person name="Dunn J."/>
            <person name="Taghavi S."/>
            <person name="Francis A."/>
            <person name="van der Lelie D."/>
            <person name="Woyke T."/>
        </authorList>
    </citation>
    <scope>NUCLEOTIDE SEQUENCE [LARGE SCALE GENOMIC DNA]</scope>
    <source>
        <strain evidence="14 15">BC1</strain>
    </source>
</reference>
<comment type="subcellular location">
    <subcellularLocation>
        <location evidence="1">Membrane</location>
        <topology evidence="1">Multi-pass membrane protein</topology>
    </subcellularLocation>
</comment>
<keyword evidence="4 12" id="KW-0812">Transmembrane</keyword>
<keyword evidence="15" id="KW-1185">Reference proteome</keyword>
<proteinExistence type="predicted"/>
<dbReference type="GO" id="GO:0005249">
    <property type="term" value="F:voltage-gated potassium channel activity"/>
    <property type="evidence" value="ECO:0007669"/>
    <property type="project" value="InterPro"/>
</dbReference>
<evidence type="ECO:0000256" key="3">
    <source>
        <dbReference type="ARBA" id="ARBA00022538"/>
    </source>
</evidence>
<dbReference type="HOGENOM" id="CLU_011722_6_2_9"/>
<dbReference type="GO" id="GO:0001508">
    <property type="term" value="P:action potential"/>
    <property type="evidence" value="ECO:0007669"/>
    <property type="project" value="TreeGrafter"/>
</dbReference>
<feature type="transmembrane region" description="Helical" evidence="12">
    <location>
        <begin position="84"/>
        <end position="102"/>
    </location>
</feature>
<evidence type="ECO:0000313" key="14">
    <source>
        <dbReference type="EMBL" id="AGK97364.1"/>
    </source>
</evidence>